<reference evidence="1 2" key="1">
    <citation type="journal article" date="2016" name="Nat. Commun.">
        <title>Thousands of microbial genomes shed light on interconnected biogeochemical processes in an aquifer system.</title>
        <authorList>
            <person name="Anantharaman K."/>
            <person name="Brown C.T."/>
            <person name="Hug L.A."/>
            <person name="Sharon I."/>
            <person name="Castelle C.J."/>
            <person name="Probst A.J."/>
            <person name="Thomas B.C."/>
            <person name="Singh A."/>
            <person name="Wilkins M.J."/>
            <person name="Karaoz U."/>
            <person name="Brodie E.L."/>
            <person name="Williams K.H."/>
            <person name="Hubbard S.S."/>
            <person name="Banfield J.F."/>
        </authorList>
    </citation>
    <scope>NUCLEOTIDE SEQUENCE [LARGE SCALE GENOMIC DNA]</scope>
</reference>
<dbReference type="EMBL" id="MFLY01000013">
    <property type="protein sequence ID" value="OGG73070.1"/>
    <property type="molecule type" value="Genomic_DNA"/>
</dbReference>
<dbReference type="Proteomes" id="UP000177306">
    <property type="component" value="Unassembled WGS sequence"/>
</dbReference>
<evidence type="ECO:0000313" key="2">
    <source>
        <dbReference type="Proteomes" id="UP000177306"/>
    </source>
</evidence>
<gene>
    <name evidence="1" type="ORF">A3A38_01835</name>
</gene>
<accession>A0A1F6EHF1</accession>
<organism evidence="1 2">
    <name type="scientific">Candidatus Kaiserbacteria bacterium RIFCSPLOWO2_01_FULL_53_17</name>
    <dbReference type="NCBI Taxonomy" id="1798511"/>
    <lineage>
        <taxon>Bacteria</taxon>
        <taxon>Candidatus Kaiseribacteriota</taxon>
    </lineage>
</organism>
<sequence length="86" mass="9776">MSERAPGPEKKYNEMVPEYMLDKELLGANFTIPAHKEIRDELRRKLEGYSHYGAMHLSENKKAKAVLLAQIAAIEAYDAEISKTLI</sequence>
<name>A0A1F6EHF1_9BACT</name>
<comment type="caution">
    <text evidence="1">The sequence shown here is derived from an EMBL/GenBank/DDBJ whole genome shotgun (WGS) entry which is preliminary data.</text>
</comment>
<evidence type="ECO:0000313" key="1">
    <source>
        <dbReference type="EMBL" id="OGG73070.1"/>
    </source>
</evidence>
<protein>
    <submittedName>
        <fullName evidence="1">Uncharacterized protein</fullName>
    </submittedName>
</protein>
<dbReference type="AlphaFoldDB" id="A0A1F6EHF1"/>
<proteinExistence type="predicted"/>